<keyword evidence="11" id="KW-0812">Transmembrane</keyword>
<evidence type="ECO:0000256" key="1">
    <source>
        <dbReference type="ARBA" id="ARBA00000085"/>
    </source>
</evidence>
<feature type="compositionally biased region" description="Pro residues" evidence="10">
    <location>
        <begin position="1"/>
        <end position="14"/>
    </location>
</feature>
<keyword evidence="8" id="KW-0902">Two-component regulatory system</keyword>
<dbReference type="GO" id="GO:0000155">
    <property type="term" value="F:phosphorelay sensor kinase activity"/>
    <property type="evidence" value="ECO:0007669"/>
    <property type="project" value="InterPro"/>
</dbReference>
<evidence type="ECO:0000256" key="4">
    <source>
        <dbReference type="ARBA" id="ARBA00022679"/>
    </source>
</evidence>
<dbReference type="InterPro" id="IPR011712">
    <property type="entry name" value="Sig_transdc_His_kin_sub3_dim/P"/>
</dbReference>
<feature type="coiled-coil region" evidence="9">
    <location>
        <begin position="267"/>
        <end position="294"/>
    </location>
</feature>
<dbReference type="EC" id="2.7.13.3" evidence="2"/>
<keyword evidence="9" id="KW-0175">Coiled coil</keyword>
<sequence length="519" mass="53528">MHPPPQQPGPPPAGPYGAGAPRGAGGPPPRHPVPYAGQPTPPVTWAGPPPGGTRPPSGPPLSSHPYPPPYHHAAGPYPVRPATGPSLLGRAWSVLGTVAAATATFCVGIVSATYDNIGLGPDPAGWRVGLTLFWWVLAAGLAAAVVWRDRHAVVVCLATAAAGVLTPVGAMAPLVALPFVIARERRWKVVALCTAATTLAVGVSFWRDAARDGAAVIFSTTPVGTTATSYLDPVGYVVLTLLCLALSVGAGFLRRALGRADAAQQVAVAENRRAEALSTQADELRTELSRQDERELIAREMHDTVAHNLSVVSLQASALEVTTNDPGVVDAARTMRSSAHRALDEMRALITSLRAGSEQYTGSAPALGDLATLLDDARTAGVDLAATVFVTDADAAPPALTRAVYRVVQESLTNVMKHAPGARAEVDVRARPGDGVTITVRNALTRDLDPYATPLLGEPGATVGGTGVPGGGAGVVGMRERCEAVGGTFDAGVDGGRFVVRARLPWDPPTEQPGTGRGR</sequence>
<dbReference type="Pfam" id="PF07730">
    <property type="entry name" value="HisKA_3"/>
    <property type="match status" value="1"/>
</dbReference>
<keyword evidence="3" id="KW-0597">Phosphoprotein</keyword>
<accession>A0A6M5UAH5</accession>
<dbReference type="Gene3D" id="3.30.565.10">
    <property type="entry name" value="Histidine kinase-like ATPase, C-terminal domain"/>
    <property type="match status" value="1"/>
</dbReference>
<dbReference type="Proteomes" id="UP000451354">
    <property type="component" value="Chromosome"/>
</dbReference>
<reference evidence="15" key="1">
    <citation type="journal article" date="2022" name="Int. J. Syst. Evol. Microbiol.">
        <title>Cellulosimicrobium protaetiae sp. nov., isolated from the gut of the larva of Protaetia brevitarsis seulensis.</title>
        <authorList>
            <person name="Le Han H."/>
            <person name="Nguyen T.T.H."/>
            <person name="Li Z."/>
            <person name="Shin N.R."/>
            <person name="Kim S.G."/>
        </authorList>
    </citation>
    <scope>NUCLEOTIDE SEQUENCE [LARGE SCALE GENOMIC DNA]</scope>
    <source>
        <strain evidence="15">BI34</strain>
    </source>
</reference>
<dbReference type="RefSeq" id="WP_154797662.1">
    <property type="nucleotide sequence ID" value="NZ_CP052757.1"/>
</dbReference>
<gene>
    <name evidence="14" type="ORF">FIC82_004050</name>
</gene>
<dbReference type="OrthoDB" id="227596at2"/>
<evidence type="ECO:0000313" key="15">
    <source>
        <dbReference type="Proteomes" id="UP000451354"/>
    </source>
</evidence>
<dbReference type="AlphaFoldDB" id="A0A6M5UAH5"/>
<keyword evidence="4" id="KW-0808">Transferase</keyword>
<keyword evidence="11" id="KW-1133">Transmembrane helix</keyword>
<evidence type="ECO:0000256" key="8">
    <source>
        <dbReference type="ARBA" id="ARBA00023012"/>
    </source>
</evidence>
<evidence type="ECO:0000256" key="11">
    <source>
        <dbReference type="SAM" id="Phobius"/>
    </source>
</evidence>
<dbReference type="GO" id="GO:0046983">
    <property type="term" value="F:protein dimerization activity"/>
    <property type="evidence" value="ECO:0007669"/>
    <property type="project" value="InterPro"/>
</dbReference>
<organism evidence="14 15">
    <name type="scientific">Cellulosimicrobium protaetiae</name>
    <dbReference type="NCBI Taxonomy" id="2587808"/>
    <lineage>
        <taxon>Bacteria</taxon>
        <taxon>Bacillati</taxon>
        <taxon>Actinomycetota</taxon>
        <taxon>Actinomycetes</taxon>
        <taxon>Micrococcales</taxon>
        <taxon>Promicromonosporaceae</taxon>
        <taxon>Cellulosimicrobium</taxon>
    </lineage>
</organism>
<dbReference type="Pfam" id="PF02518">
    <property type="entry name" value="HATPase_c"/>
    <property type="match status" value="1"/>
</dbReference>
<feature type="transmembrane region" description="Helical" evidence="11">
    <location>
        <begin position="152"/>
        <end position="177"/>
    </location>
</feature>
<feature type="region of interest" description="Disordered" evidence="10">
    <location>
        <begin position="1"/>
        <end position="67"/>
    </location>
</feature>
<dbReference type="PANTHER" id="PTHR24421">
    <property type="entry name" value="NITRATE/NITRITE SENSOR PROTEIN NARX-RELATED"/>
    <property type="match status" value="1"/>
</dbReference>
<evidence type="ECO:0000256" key="9">
    <source>
        <dbReference type="SAM" id="Coils"/>
    </source>
</evidence>
<dbReference type="InterPro" id="IPR036890">
    <property type="entry name" value="HATPase_C_sf"/>
</dbReference>
<keyword evidence="15" id="KW-1185">Reference proteome</keyword>
<feature type="domain" description="Signal transduction histidine kinase subgroup 3 dimerisation and phosphoacceptor" evidence="13">
    <location>
        <begin position="293"/>
        <end position="356"/>
    </location>
</feature>
<feature type="transmembrane region" description="Helical" evidence="11">
    <location>
        <begin position="126"/>
        <end position="146"/>
    </location>
</feature>
<evidence type="ECO:0000256" key="6">
    <source>
        <dbReference type="ARBA" id="ARBA00022777"/>
    </source>
</evidence>
<dbReference type="Gene3D" id="1.20.5.1930">
    <property type="match status" value="1"/>
</dbReference>
<keyword evidence="11" id="KW-0472">Membrane</keyword>
<evidence type="ECO:0000313" key="14">
    <source>
        <dbReference type="EMBL" id="QJW35496.1"/>
    </source>
</evidence>
<evidence type="ECO:0000259" key="13">
    <source>
        <dbReference type="Pfam" id="PF07730"/>
    </source>
</evidence>
<evidence type="ECO:0000259" key="12">
    <source>
        <dbReference type="Pfam" id="PF02518"/>
    </source>
</evidence>
<evidence type="ECO:0000256" key="7">
    <source>
        <dbReference type="ARBA" id="ARBA00022840"/>
    </source>
</evidence>
<evidence type="ECO:0000256" key="3">
    <source>
        <dbReference type="ARBA" id="ARBA00022553"/>
    </source>
</evidence>
<keyword evidence="7" id="KW-0067">ATP-binding</keyword>
<feature type="transmembrane region" description="Helical" evidence="11">
    <location>
        <begin position="189"/>
        <end position="206"/>
    </location>
</feature>
<keyword evidence="5" id="KW-0547">Nucleotide-binding</keyword>
<dbReference type="InterPro" id="IPR003594">
    <property type="entry name" value="HATPase_dom"/>
</dbReference>
<evidence type="ECO:0000256" key="2">
    <source>
        <dbReference type="ARBA" id="ARBA00012438"/>
    </source>
</evidence>
<name>A0A6M5UAH5_9MICO</name>
<feature type="transmembrane region" description="Helical" evidence="11">
    <location>
        <begin position="234"/>
        <end position="253"/>
    </location>
</feature>
<proteinExistence type="predicted"/>
<feature type="domain" description="Histidine kinase/HSP90-like ATPase" evidence="12">
    <location>
        <begin position="402"/>
        <end position="505"/>
    </location>
</feature>
<feature type="compositionally biased region" description="Gly residues" evidence="10">
    <location>
        <begin position="16"/>
        <end position="25"/>
    </location>
</feature>
<evidence type="ECO:0000256" key="10">
    <source>
        <dbReference type="SAM" id="MobiDB-lite"/>
    </source>
</evidence>
<protein>
    <recommendedName>
        <fullName evidence="2">histidine kinase</fullName>
        <ecNumber evidence="2">2.7.13.3</ecNumber>
    </recommendedName>
</protein>
<dbReference type="SUPFAM" id="SSF55874">
    <property type="entry name" value="ATPase domain of HSP90 chaperone/DNA topoisomerase II/histidine kinase"/>
    <property type="match status" value="1"/>
</dbReference>
<dbReference type="GO" id="GO:0016020">
    <property type="term" value="C:membrane"/>
    <property type="evidence" value="ECO:0007669"/>
    <property type="project" value="InterPro"/>
</dbReference>
<feature type="compositionally biased region" description="Pro residues" evidence="10">
    <location>
        <begin position="39"/>
        <end position="59"/>
    </location>
</feature>
<dbReference type="CDD" id="cd16917">
    <property type="entry name" value="HATPase_UhpB-NarQ-NarX-like"/>
    <property type="match status" value="1"/>
</dbReference>
<comment type="catalytic activity">
    <reaction evidence="1">
        <text>ATP + protein L-histidine = ADP + protein N-phospho-L-histidine.</text>
        <dbReference type="EC" id="2.7.13.3"/>
    </reaction>
</comment>
<evidence type="ECO:0000256" key="5">
    <source>
        <dbReference type="ARBA" id="ARBA00022741"/>
    </source>
</evidence>
<dbReference type="EMBL" id="CP052757">
    <property type="protein sequence ID" value="QJW35496.1"/>
    <property type="molecule type" value="Genomic_DNA"/>
</dbReference>
<feature type="transmembrane region" description="Helical" evidence="11">
    <location>
        <begin position="91"/>
        <end position="114"/>
    </location>
</feature>
<keyword evidence="6" id="KW-0418">Kinase</keyword>
<dbReference type="KEGG" id="cprt:FIC82_004050"/>
<dbReference type="PANTHER" id="PTHR24421:SF10">
    <property type="entry name" value="NITRATE_NITRITE SENSOR PROTEIN NARQ"/>
    <property type="match status" value="1"/>
</dbReference>
<dbReference type="GO" id="GO:0005524">
    <property type="term" value="F:ATP binding"/>
    <property type="evidence" value="ECO:0007669"/>
    <property type="project" value="UniProtKB-KW"/>
</dbReference>
<dbReference type="InterPro" id="IPR050482">
    <property type="entry name" value="Sensor_HK_TwoCompSys"/>
</dbReference>